<keyword evidence="5 8" id="KW-0812">Transmembrane</keyword>
<accession>A0A081KFX1</accession>
<dbReference type="AlphaFoldDB" id="A0A081KFX1"/>
<comment type="caution">
    <text evidence="9">The sequence shown here is derived from an EMBL/GenBank/DDBJ whole genome shotgun (WGS) entry which is preliminary data.</text>
</comment>
<dbReference type="InterPro" id="IPR018385">
    <property type="entry name" value="C4_dicarb_anaerob_car-like"/>
</dbReference>
<evidence type="ECO:0000313" key="10">
    <source>
        <dbReference type="Proteomes" id="UP000027997"/>
    </source>
</evidence>
<dbReference type="GO" id="GO:0015556">
    <property type="term" value="F:C4-dicarboxylate transmembrane transporter activity"/>
    <property type="evidence" value="ECO:0007669"/>
    <property type="project" value="InterPro"/>
</dbReference>
<evidence type="ECO:0000256" key="1">
    <source>
        <dbReference type="ARBA" id="ARBA00004651"/>
    </source>
</evidence>
<keyword evidence="6 8" id="KW-1133">Transmembrane helix</keyword>
<protein>
    <submittedName>
        <fullName evidence="9">C4-dicarboxylate ABC transporter</fullName>
    </submittedName>
</protein>
<keyword evidence="4" id="KW-1003">Cell membrane</keyword>
<name>A0A081KFX1_9GAMM</name>
<feature type="transmembrane region" description="Helical" evidence="8">
    <location>
        <begin position="246"/>
        <end position="263"/>
    </location>
</feature>
<feature type="transmembrane region" description="Helical" evidence="8">
    <location>
        <begin position="68"/>
        <end position="93"/>
    </location>
</feature>
<dbReference type="eggNOG" id="COG3069">
    <property type="taxonomic scope" value="Bacteria"/>
</dbReference>
<gene>
    <name evidence="9" type="ORF">GV64_22085</name>
</gene>
<evidence type="ECO:0000256" key="7">
    <source>
        <dbReference type="ARBA" id="ARBA00023136"/>
    </source>
</evidence>
<keyword evidence="3" id="KW-0813">Transport</keyword>
<feature type="transmembrane region" description="Helical" evidence="8">
    <location>
        <begin position="347"/>
        <end position="369"/>
    </location>
</feature>
<sequence>MDILIVIPVVALVIYAIVKNYSASASLAIAGIVLLSAAALMGVKDILPAAKATGFMPFDIFELMNSVFSYRMASLGLTIMACGGFASYMSHIGASEALVRLAVKPISRFRSPYMVLALCYLLSVVLQMFVTSATGLGLLLMVTLYPVLRNIGLSPASAVAVIASPAAFEIGVTQVNANFAASQSGLEITEYFLGYQAWITVPMALVAAALHFVWQRRCDLKDGYIAAEHVGEGIERSDDEKKEPAPAFYALLPMIPFFLLLIFSKMMVSSIKMNLVMAMLISVFAGMLCEVIRSRKMKASLEGFDRFLNGMGAVFGPVVGLIIGAEIFATGLKHIGAIDSLLGSAQGLGIGAGAMTIFMACLIAVSAIMMGSGNAAFLSFATLAPEVAKSFGVPAVTMLLPMNFAASMGRSMSPIAAVVIACAGIAKISPFEVVKRTSVPMIGAFIVGMALHLILFV</sequence>
<comment type="subcellular location">
    <subcellularLocation>
        <location evidence="1">Cell membrane</location>
        <topology evidence="1">Multi-pass membrane protein</topology>
    </subcellularLocation>
</comment>
<dbReference type="InterPro" id="IPR004669">
    <property type="entry name" value="C4_dicarb_anaerob_car"/>
</dbReference>
<proteinExistence type="inferred from homology"/>
<keyword evidence="10" id="KW-1185">Reference proteome</keyword>
<dbReference type="GO" id="GO:0005886">
    <property type="term" value="C:plasma membrane"/>
    <property type="evidence" value="ECO:0007669"/>
    <property type="project" value="UniProtKB-SubCell"/>
</dbReference>
<evidence type="ECO:0000256" key="4">
    <source>
        <dbReference type="ARBA" id="ARBA00022475"/>
    </source>
</evidence>
<evidence type="ECO:0000256" key="8">
    <source>
        <dbReference type="SAM" id="Phobius"/>
    </source>
</evidence>
<feature type="transmembrane region" description="Helical" evidence="8">
    <location>
        <begin position="192"/>
        <end position="214"/>
    </location>
</feature>
<feature type="transmembrane region" description="Helical" evidence="8">
    <location>
        <begin position="113"/>
        <end position="140"/>
    </location>
</feature>
<evidence type="ECO:0000313" key="9">
    <source>
        <dbReference type="EMBL" id="KEI73047.1"/>
    </source>
</evidence>
<dbReference type="NCBIfam" id="NF037994">
    <property type="entry name" value="DcuC_1"/>
    <property type="match status" value="1"/>
</dbReference>
<feature type="transmembrane region" description="Helical" evidence="8">
    <location>
        <begin position="275"/>
        <end position="293"/>
    </location>
</feature>
<evidence type="ECO:0000256" key="3">
    <source>
        <dbReference type="ARBA" id="ARBA00022448"/>
    </source>
</evidence>
<organism evidence="9 10">
    <name type="scientific">Endozoicomonas elysicola</name>
    <dbReference type="NCBI Taxonomy" id="305900"/>
    <lineage>
        <taxon>Bacteria</taxon>
        <taxon>Pseudomonadati</taxon>
        <taxon>Pseudomonadota</taxon>
        <taxon>Gammaproteobacteria</taxon>
        <taxon>Oceanospirillales</taxon>
        <taxon>Endozoicomonadaceae</taxon>
        <taxon>Endozoicomonas</taxon>
    </lineage>
</organism>
<dbReference type="RefSeq" id="WP_034844437.1">
    <property type="nucleotide sequence ID" value="NZ_JOJP01000001.1"/>
</dbReference>
<feature type="transmembrane region" description="Helical" evidence="8">
    <location>
        <begin position="313"/>
        <end position="335"/>
    </location>
</feature>
<feature type="transmembrane region" description="Helical" evidence="8">
    <location>
        <begin position="375"/>
        <end position="400"/>
    </location>
</feature>
<keyword evidence="7 8" id="KW-0472">Membrane</keyword>
<dbReference type="STRING" id="305900.GV64_22085"/>
<reference evidence="9 10" key="1">
    <citation type="submission" date="2014-06" db="EMBL/GenBank/DDBJ databases">
        <title>Whole Genome Sequences of Three Symbiotic Endozoicomonas Bacteria.</title>
        <authorList>
            <person name="Neave M.J."/>
            <person name="Apprill A."/>
            <person name="Voolstra C.R."/>
        </authorList>
    </citation>
    <scope>NUCLEOTIDE SEQUENCE [LARGE SCALE GENOMIC DNA]</scope>
    <source>
        <strain evidence="9 10">DSM 22380</strain>
    </source>
</reference>
<dbReference type="PANTHER" id="PTHR42002">
    <property type="entry name" value="ANAEROBIC C4-DICARBOXYLATE TRANSPORTER DCUC-RELATED"/>
    <property type="match status" value="1"/>
</dbReference>
<feature type="transmembrane region" description="Helical" evidence="8">
    <location>
        <begin position="26"/>
        <end position="47"/>
    </location>
</feature>
<dbReference type="NCBIfam" id="TIGR00771">
    <property type="entry name" value="DcuC"/>
    <property type="match status" value="1"/>
</dbReference>
<dbReference type="EMBL" id="JOJP01000001">
    <property type="protein sequence ID" value="KEI73047.1"/>
    <property type="molecule type" value="Genomic_DNA"/>
</dbReference>
<dbReference type="PANTHER" id="PTHR42002:SF2">
    <property type="entry name" value="ANAEROBIC C4-DICARBOXYLATE TRANSPORTER DCUC-RELATED"/>
    <property type="match status" value="1"/>
</dbReference>
<dbReference type="Pfam" id="PF03606">
    <property type="entry name" value="DcuC"/>
    <property type="match status" value="1"/>
</dbReference>
<evidence type="ECO:0000256" key="6">
    <source>
        <dbReference type="ARBA" id="ARBA00022989"/>
    </source>
</evidence>
<evidence type="ECO:0000256" key="2">
    <source>
        <dbReference type="ARBA" id="ARBA00005275"/>
    </source>
</evidence>
<dbReference type="Proteomes" id="UP000027997">
    <property type="component" value="Unassembled WGS sequence"/>
</dbReference>
<evidence type="ECO:0000256" key="5">
    <source>
        <dbReference type="ARBA" id="ARBA00022692"/>
    </source>
</evidence>
<feature type="transmembrane region" description="Helical" evidence="8">
    <location>
        <begin position="437"/>
        <end position="456"/>
    </location>
</feature>
<feature type="transmembrane region" description="Helical" evidence="8">
    <location>
        <begin position="412"/>
        <end position="431"/>
    </location>
</feature>
<comment type="similarity">
    <text evidence="2">Belongs to the DcuC/DcuD transporter (TC 2.A.61) family.</text>
</comment>